<keyword evidence="1" id="KW-0575">Peroxidase</keyword>
<name>A0ACC6P397_9BURK</name>
<keyword evidence="2" id="KW-1185">Reference proteome</keyword>
<organism evidence="1 2">
    <name type="scientific">Amphibiibacter pelophylacis</name>
    <dbReference type="NCBI Taxonomy" id="1799477"/>
    <lineage>
        <taxon>Bacteria</taxon>
        <taxon>Pseudomonadati</taxon>
        <taxon>Pseudomonadota</taxon>
        <taxon>Betaproteobacteria</taxon>
        <taxon>Burkholderiales</taxon>
        <taxon>Sphaerotilaceae</taxon>
        <taxon>Amphibiibacter</taxon>
    </lineage>
</organism>
<sequence>MNPSDAFHALTPTAHDGQSLPLADLRGRAVLVVNIASQCGFTPQLAALEALWQAWRERGLTVLGFPCNQFGGQTPQDSQAMAGFCQINYGVTFPLLAKGDVYGPQADPLFSWLTAQAPGVLGRLGLDARPRWNFTKFLVSPDAAQVRRFAPWTSPARIAPVLERWLGGA</sequence>
<proteinExistence type="predicted"/>
<keyword evidence="1" id="KW-0560">Oxidoreductase</keyword>
<dbReference type="EMBL" id="JAWDIE010000013">
    <property type="protein sequence ID" value="MEJ7138675.1"/>
    <property type="molecule type" value="Genomic_DNA"/>
</dbReference>
<reference evidence="1" key="1">
    <citation type="submission" date="2023-10" db="EMBL/GenBank/DDBJ databases">
        <title>Amphibacter perezi, gen. nov., sp. nov. a novel taxa of the family Comamonadaceae, class Betaproteobacteria isolated from the skin microbiota of Pelophylax perezi from different populations.</title>
        <authorList>
            <person name="Costa S."/>
            <person name="Proenca D.N."/>
            <person name="Lopes I."/>
            <person name="Morais P.V."/>
        </authorList>
    </citation>
    <scope>NUCLEOTIDE SEQUENCE</scope>
    <source>
        <strain evidence="1">SL12-8</strain>
    </source>
</reference>
<evidence type="ECO:0000313" key="1">
    <source>
        <dbReference type="EMBL" id="MEJ7138675.1"/>
    </source>
</evidence>
<evidence type="ECO:0000313" key="2">
    <source>
        <dbReference type="Proteomes" id="UP001364695"/>
    </source>
</evidence>
<dbReference type="Proteomes" id="UP001364695">
    <property type="component" value="Unassembled WGS sequence"/>
</dbReference>
<accession>A0ACC6P397</accession>
<protein>
    <submittedName>
        <fullName evidence="1">Glutathione peroxidase</fullName>
    </submittedName>
</protein>
<gene>
    <name evidence="1" type="ORF">RV045_09590</name>
</gene>
<comment type="caution">
    <text evidence="1">The sequence shown here is derived from an EMBL/GenBank/DDBJ whole genome shotgun (WGS) entry which is preliminary data.</text>
</comment>